<dbReference type="Gene3D" id="3.90.25.10">
    <property type="entry name" value="UDP-galactose 4-epimerase, domain 1"/>
    <property type="match status" value="1"/>
</dbReference>
<gene>
    <name evidence="4" type="ORF">D9613_007479</name>
</gene>
<dbReference type="Proteomes" id="UP000521872">
    <property type="component" value="Unassembled WGS sequence"/>
</dbReference>
<dbReference type="InterPro" id="IPR051609">
    <property type="entry name" value="NmrA/Isoflavone_reductase-like"/>
</dbReference>
<evidence type="ECO:0000256" key="1">
    <source>
        <dbReference type="ARBA" id="ARBA00022857"/>
    </source>
</evidence>
<accession>A0A8H4VN14</accession>
<dbReference type="Gene3D" id="3.40.50.720">
    <property type="entry name" value="NAD(P)-binding Rossmann-like Domain"/>
    <property type="match status" value="1"/>
</dbReference>
<comment type="caution">
    <text evidence="4">The sequence shown here is derived from an EMBL/GenBank/DDBJ whole genome shotgun (WGS) entry which is preliminary data.</text>
</comment>
<organism evidence="4 5">
    <name type="scientific">Agrocybe pediades</name>
    <dbReference type="NCBI Taxonomy" id="84607"/>
    <lineage>
        <taxon>Eukaryota</taxon>
        <taxon>Fungi</taxon>
        <taxon>Dikarya</taxon>
        <taxon>Basidiomycota</taxon>
        <taxon>Agaricomycotina</taxon>
        <taxon>Agaricomycetes</taxon>
        <taxon>Agaricomycetidae</taxon>
        <taxon>Agaricales</taxon>
        <taxon>Agaricineae</taxon>
        <taxon>Strophariaceae</taxon>
        <taxon>Agrocybe</taxon>
    </lineage>
</organism>
<feature type="domain" description="NmrA-like" evidence="3">
    <location>
        <begin position="3"/>
        <end position="243"/>
    </location>
</feature>
<dbReference type="SUPFAM" id="SSF51735">
    <property type="entry name" value="NAD(P)-binding Rossmann-fold domains"/>
    <property type="match status" value="1"/>
</dbReference>
<dbReference type="EMBL" id="JAACJL010000045">
    <property type="protein sequence ID" value="KAF4614085.1"/>
    <property type="molecule type" value="Genomic_DNA"/>
</dbReference>
<protein>
    <recommendedName>
        <fullName evidence="3">NmrA-like domain-containing protein</fullName>
    </recommendedName>
</protein>
<dbReference type="AlphaFoldDB" id="A0A8H4VN14"/>
<evidence type="ECO:0000259" key="3">
    <source>
        <dbReference type="Pfam" id="PF05368"/>
    </source>
</evidence>
<keyword evidence="2" id="KW-0560">Oxidoreductase</keyword>
<evidence type="ECO:0000313" key="4">
    <source>
        <dbReference type="EMBL" id="KAF4614085.1"/>
    </source>
</evidence>
<keyword evidence="5" id="KW-1185">Reference proteome</keyword>
<dbReference type="GO" id="GO:0016491">
    <property type="term" value="F:oxidoreductase activity"/>
    <property type="evidence" value="ECO:0007669"/>
    <property type="project" value="UniProtKB-KW"/>
</dbReference>
<evidence type="ECO:0000313" key="5">
    <source>
        <dbReference type="Proteomes" id="UP000521872"/>
    </source>
</evidence>
<dbReference type="InterPro" id="IPR008030">
    <property type="entry name" value="NmrA-like"/>
</dbReference>
<evidence type="ECO:0000256" key="2">
    <source>
        <dbReference type="ARBA" id="ARBA00023002"/>
    </source>
</evidence>
<sequence>MTYSVLLIGATGDVGSKIAAKLAKYKGQLKRVAFLTSTAKSTPEKEAKYAEVPIERVVGDFEDPETYRGFDIVICAIHDAFVLDQIKYFDAAFAAGVKHVYPTEFGADLTHPVVSKEPYAVGKIEARKQLEERARKDQSIGYTYVITGMFSDFILRPHVNVLGLSEDRRSAKFLGAPDAVLTTTHTEDIGEFTVLSTLPSHLKSFNERRTLAVEGSTHKVSEYFGAVSRYLGHPIDVEYLSRESSYVYEEEQKAQRNLEAVRYNSVLRTVGFGACVLQDVANSSYPELKARTWEETVKQML</sequence>
<dbReference type="InterPro" id="IPR036291">
    <property type="entry name" value="NAD(P)-bd_dom_sf"/>
</dbReference>
<proteinExistence type="predicted"/>
<keyword evidence="1" id="KW-0521">NADP</keyword>
<dbReference type="PANTHER" id="PTHR47706:SF11">
    <property type="entry name" value="ISOFLAVONE REDUCTASE FAMILY PROTEIN (AFU_ORTHOLOGUE AFUA_1G12510)"/>
    <property type="match status" value="1"/>
</dbReference>
<dbReference type="PANTHER" id="PTHR47706">
    <property type="entry name" value="NMRA-LIKE FAMILY PROTEIN"/>
    <property type="match status" value="1"/>
</dbReference>
<name>A0A8H4VN14_9AGAR</name>
<dbReference type="Pfam" id="PF05368">
    <property type="entry name" value="NmrA"/>
    <property type="match status" value="1"/>
</dbReference>
<reference evidence="4 5" key="1">
    <citation type="submission" date="2019-12" db="EMBL/GenBank/DDBJ databases">
        <authorList>
            <person name="Floudas D."/>
            <person name="Bentzer J."/>
            <person name="Ahren D."/>
            <person name="Johansson T."/>
            <person name="Persson P."/>
            <person name="Tunlid A."/>
        </authorList>
    </citation>
    <scope>NUCLEOTIDE SEQUENCE [LARGE SCALE GENOMIC DNA]</scope>
    <source>
        <strain evidence="4 5">CBS 102.39</strain>
    </source>
</reference>